<gene>
    <name evidence="1" type="ORF">KJI95_00880</name>
</gene>
<name>A0ABS5UYA7_9GAMM</name>
<evidence type="ECO:0000313" key="2">
    <source>
        <dbReference type="Proteomes" id="UP001195903"/>
    </source>
</evidence>
<sequence>MKMDYLKNIELAVSLGFEEVPDENAYKGRYYIKNGIIWIHDIGALKHKLGDISDQELAALGYDVDSYYKYVDFSNEMVDKEIERISTLIQIPDSVLFGRFDILEDSALIKTMASLSDEGFDEEILADFAHQMSKD</sequence>
<dbReference type="EMBL" id="JAHEPS010000001">
    <property type="protein sequence ID" value="MBT1443082.1"/>
    <property type="molecule type" value="Genomic_DNA"/>
</dbReference>
<protein>
    <submittedName>
        <fullName evidence="1">Uncharacterized protein</fullName>
    </submittedName>
</protein>
<accession>A0ABS5UYA7</accession>
<comment type="caution">
    <text evidence="1">The sequence shown here is derived from an EMBL/GenBank/DDBJ whole genome shotgun (WGS) entry which is preliminary data.</text>
</comment>
<reference evidence="1 2" key="1">
    <citation type="submission" date="2021-05" db="EMBL/GenBank/DDBJ databases">
        <title>Shewanella sp. JM162201.</title>
        <authorList>
            <person name="Xu S."/>
            <person name="Li A."/>
        </authorList>
    </citation>
    <scope>NUCLEOTIDE SEQUENCE [LARGE SCALE GENOMIC DNA]</scope>
    <source>
        <strain evidence="1 2">JM162201</strain>
    </source>
</reference>
<proteinExistence type="predicted"/>
<keyword evidence="2" id="KW-1185">Reference proteome</keyword>
<evidence type="ECO:0000313" key="1">
    <source>
        <dbReference type="EMBL" id="MBT1443082.1"/>
    </source>
</evidence>
<organism evidence="1 2">
    <name type="scientific">Shewanella jiangmenensis</name>
    <dbReference type="NCBI Taxonomy" id="2837387"/>
    <lineage>
        <taxon>Bacteria</taxon>
        <taxon>Pseudomonadati</taxon>
        <taxon>Pseudomonadota</taxon>
        <taxon>Gammaproteobacteria</taxon>
        <taxon>Alteromonadales</taxon>
        <taxon>Shewanellaceae</taxon>
        <taxon>Shewanella</taxon>
    </lineage>
</organism>
<dbReference type="RefSeq" id="WP_214505286.1">
    <property type="nucleotide sequence ID" value="NZ_JAHEPS010000001.1"/>
</dbReference>
<dbReference type="Proteomes" id="UP001195903">
    <property type="component" value="Unassembled WGS sequence"/>
</dbReference>